<accession>A0AAE0TCR0</accession>
<protein>
    <recommendedName>
        <fullName evidence="4">Spermatogenesis-associated protein 6 N-terminal domain-containing protein</fullName>
    </recommendedName>
</protein>
<evidence type="ECO:0000313" key="5">
    <source>
        <dbReference type="EMBL" id="KAK3607373.1"/>
    </source>
</evidence>
<keyword evidence="6" id="KW-1185">Reference proteome</keyword>
<proteinExistence type="inferred from homology"/>
<dbReference type="GO" id="GO:0120212">
    <property type="term" value="C:sperm head-tail coupling apparatus"/>
    <property type="evidence" value="ECO:0007669"/>
    <property type="project" value="InterPro"/>
</dbReference>
<comment type="similarity">
    <text evidence="1">Belongs to the SPATA6 family.</text>
</comment>
<dbReference type="PANTHER" id="PTHR16435">
    <property type="entry name" value="SPERMATOGENESIS-ASSOCIATED PROTEIN 6 SPATA6"/>
    <property type="match status" value="1"/>
</dbReference>
<dbReference type="Proteomes" id="UP001195483">
    <property type="component" value="Unassembled WGS sequence"/>
</dbReference>
<comment type="caution">
    <text evidence="5">The sequence shown here is derived from an EMBL/GenBank/DDBJ whole genome shotgun (WGS) entry which is preliminary data.</text>
</comment>
<dbReference type="EMBL" id="JAEAOA010002083">
    <property type="protein sequence ID" value="KAK3607373.1"/>
    <property type="molecule type" value="Genomic_DNA"/>
</dbReference>
<feature type="compositionally biased region" description="Basic residues" evidence="3">
    <location>
        <begin position="245"/>
        <end position="258"/>
    </location>
</feature>
<reference evidence="5" key="3">
    <citation type="submission" date="2023-05" db="EMBL/GenBank/DDBJ databases">
        <authorList>
            <person name="Smith C.H."/>
        </authorList>
    </citation>
    <scope>NUCLEOTIDE SEQUENCE</scope>
    <source>
        <strain evidence="5">CHS0354</strain>
        <tissue evidence="5">Mantle</tissue>
    </source>
</reference>
<evidence type="ECO:0000259" key="4">
    <source>
        <dbReference type="Pfam" id="PF14909"/>
    </source>
</evidence>
<dbReference type="PANTHER" id="PTHR16435:SF6">
    <property type="entry name" value="IP09370P"/>
    <property type="match status" value="1"/>
</dbReference>
<evidence type="ECO:0000313" key="6">
    <source>
        <dbReference type="Proteomes" id="UP001195483"/>
    </source>
</evidence>
<keyword evidence="2" id="KW-0597">Phosphoprotein</keyword>
<evidence type="ECO:0000256" key="3">
    <source>
        <dbReference type="SAM" id="MobiDB-lite"/>
    </source>
</evidence>
<dbReference type="InterPro" id="IPR042769">
    <property type="entry name" value="SPATA6_fam"/>
</dbReference>
<evidence type="ECO:0000256" key="1">
    <source>
        <dbReference type="ARBA" id="ARBA00006215"/>
    </source>
</evidence>
<dbReference type="GO" id="GO:0032027">
    <property type="term" value="F:myosin light chain binding"/>
    <property type="evidence" value="ECO:0007669"/>
    <property type="project" value="InterPro"/>
</dbReference>
<feature type="region of interest" description="Disordered" evidence="3">
    <location>
        <begin position="153"/>
        <end position="258"/>
    </location>
</feature>
<name>A0AAE0TCR0_9BIVA</name>
<reference evidence="5" key="1">
    <citation type="journal article" date="2021" name="Genome Biol. Evol.">
        <title>A High-Quality Reference Genome for a Parasitic Bivalve with Doubly Uniparental Inheritance (Bivalvia: Unionida).</title>
        <authorList>
            <person name="Smith C.H."/>
        </authorList>
    </citation>
    <scope>NUCLEOTIDE SEQUENCE</scope>
    <source>
        <strain evidence="5">CHS0354</strain>
    </source>
</reference>
<reference evidence="5" key="2">
    <citation type="journal article" date="2021" name="Genome Biol. Evol.">
        <title>Developing a high-quality reference genome for a parasitic bivalve with doubly uniparental inheritance (Bivalvia: Unionida).</title>
        <authorList>
            <person name="Smith C.H."/>
        </authorList>
    </citation>
    <scope>NUCLEOTIDE SEQUENCE</scope>
    <source>
        <strain evidence="5">CHS0354</strain>
        <tissue evidence="5">Mantle</tissue>
    </source>
</reference>
<dbReference type="GO" id="GO:0007283">
    <property type="term" value="P:spermatogenesis"/>
    <property type="evidence" value="ECO:0007669"/>
    <property type="project" value="InterPro"/>
</dbReference>
<dbReference type="Pfam" id="PF14909">
    <property type="entry name" value="SPATA6"/>
    <property type="match status" value="1"/>
</dbReference>
<gene>
    <name evidence="5" type="ORF">CHS0354_035712</name>
</gene>
<organism evidence="5 6">
    <name type="scientific">Potamilus streckersoni</name>
    <dbReference type="NCBI Taxonomy" id="2493646"/>
    <lineage>
        <taxon>Eukaryota</taxon>
        <taxon>Metazoa</taxon>
        <taxon>Spiralia</taxon>
        <taxon>Lophotrochozoa</taxon>
        <taxon>Mollusca</taxon>
        <taxon>Bivalvia</taxon>
        <taxon>Autobranchia</taxon>
        <taxon>Heteroconchia</taxon>
        <taxon>Palaeoheterodonta</taxon>
        <taxon>Unionida</taxon>
        <taxon>Unionoidea</taxon>
        <taxon>Unionidae</taxon>
        <taxon>Ambleminae</taxon>
        <taxon>Lampsilini</taxon>
        <taxon>Potamilus</taxon>
    </lineage>
</organism>
<dbReference type="InterPro" id="IPR032732">
    <property type="entry name" value="SPATA6_N"/>
</dbReference>
<sequence>MPRRALRCVVDLDINRVSAPGVWLPSREDVYLSISLFGQYRNTRTVISVFPLILHEHFRFEKTYYTAVDPAHVAEFLEDELVIFELVQLCDYSDGAIRLASFSTDARDFLYPYPTLAPSYAPTEREILMSRTVAFPGISPKIEFTSKTTIKESRSPELDALEDAMEEREILRARSRSRTRSRSRQRTRSLSAHSARSKSPAARKVLEEVSSNRIPQPTSPAEKPPFVVRHLDSSLIGRKPGSPTKVKKGKKKRSKTPVRRLSLGEYDFTPLRKQYHLKEVIRDRSDSPLPVFESKYLTSDEEDEEVAALTSRSNVYIPPPRPRSVSPILYTPSYRSRFSDGLVEERVSRRIERALNRSMSPRYGRQSPYLSSLSSSLDDLEIETKLVKNRSLEHLDPGLYWTQRYAKLSQRPYRRDFNEHVASMYKNLYSKATNRVQT</sequence>
<feature type="compositionally biased region" description="Basic residues" evidence="3">
    <location>
        <begin position="173"/>
        <end position="187"/>
    </location>
</feature>
<evidence type="ECO:0000256" key="2">
    <source>
        <dbReference type="ARBA" id="ARBA00022553"/>
    </source>
</evidence>
<dbReference type="AlphaFoldDB" id="A0AAE0TCR0"/>
<feature type="domain" description="Spermatogenesis-associated protein 6 N-terminal" evidence="4">
    <location>
        <begin position="10"/>
        <end position="150"/>
    </location>
</feature>